<proteinExistence type="inferred from homology"/>
<feature type="transmembrane region" description="Helical" evidence="7">
    <location>
        <begin position="177"/>
        <end position="197"/>
    </location>
</feature>
<feature type="transmembrane region" description="Helical" evidence="7">
    <location>
        <begin position="282"/>
        <end position="303"/>
    </location>
</feature>
<keyword evidence="4 7" id="KW-0812">Transmembrane</keyword>
<evidence type="ECO:0000256" key="6">
    <source>
        <dbReference type="ARBA" id="ARBA00023136"/>
    </source>
</evidence>
<feature type="transmembrane region" description="Helical" evidence="7">
    <location>
        <begin position="46"/>
        <end position="67"/>
    </location>
</feature>
<dbReference type="SUPFAM" id="SSF161098">
    <property type="entry name" value="MetI-like"/>
    <property type="match status" value="1"/>
</dbReference>
<dbReference type="AlphaFoldDB" id="A0A6B0YTJ2"/>
<protein>
    <submittedName>
        <fullName evidence="9">Carbohydrate ABC transporter permease</fullName>
    </submittedName>
</protein>
<evidence type="ECO:0000313" key="9">
    <source>
        <dbReference type="EMBL" id="MXY93927.1"/>
    </source>
</evidence>
<name>A0A6B0YTJ2_9CHLR</name>
<reference evidence="9" key="1">
    <citation type="submission" date="2019-09" db="EMBL/GenBank/DDBJ databases">
        <title>Characterisation of the sponge microbiome using genome-centric metagenomics.</title>
        <authorList>
            <person name="Engelberts J.P."/>
            <person name="Robbins S.J."/>
            <person name="De Goeij J.M."/>
            <person name="Aranda M."/>
            <person name="Bell S.C."/>
            <person name="Webster N.S."/>
        </authorList>
    </citation>
    <scope>NUCLEOTIDE SEQUENCE</scope>
    <source>
        <strain evidence="9">SB0664_bin_27</strain>
    </source>
</reference>
<evidence type="ECO:0000256" key="5">
    <source>
        <dbReference type="ARBA" id="ARBA00022989"/>
    </source>
</evidence>
<evidence type="ECO:0000256" key="4">
    <source>
        <dbReference type="ARBA" id="ARBA00022692"/>
    </source>
</evidence>
<dbReference type="EMBL" id="VXRG01000090">
    <property type="protein sequence ID" value="MXY93927.1"/>
    <property type="molecule type" value="Genomic_DNA"/>
</dbReference>
<sequence length="318" mass="35615">MGLLRRGGGLMAGEAIASGRKQTESGIHPAGIFQSASFQRAIGRGILYLVAISSSAIFMFPFVWTVLSSLKRGGELFRFPPTWLPEVPQFQNYPKVFEIVSWATWTWNSTFVAIVSTFGAVLTAALVGYSFARFRYPARDVLFIITLSTMMLPVEVTLIPLYLMFAKIGWLDTYRPLIIPSFFGGSAFLIFLMRQFFLSIPIDLDEAARIDGAGYVRIFWQILMPLSIPVTATAAVLTFMSQWNEFLYPFIFLNTKTKYTLAIGIRYFQAVAGFADDTEPKYHLLMAASVMMTAPIIIIFFLAQRYLVQGIVMSGIKG</sequence>
<dbReference type="PROSITE" id="PS50928">
    <property type="entry name" value="ABC_TM1"/>
    <property type="match status" value="1"/>
</dbReference>
<feature type="transmembrane region" description="Helical" evidence="7">
    <location>
        <begin position="218"/>
        <end position="240"/>
    </location>
</feature>
<dbReference type="GO" id="GO:0005886">
    <property type="term" value="C:plasma membrane"/>
    <property type="evidence" value="ECO:0007669"/>
    <property type="project" value="UniProtKB-SubCell"/>
</dbReference>
<evidence type="ECO:0000256" key="1">
    <source>
        <dbReference type="ARBA" id="ARBA00004651"/>
    </source>
</evidence>
<dbReference type="Gene3D" id="1.10.3720.10">
    <property type="entry name" value="MetI-like"/>
    <property type="match status" value="1"/>
</dbReference>
<keyword evidence="6 7" id="KW-0472">Membrane</keyword>
<evidence type="ECO:0000256" key="7">
    <source>
        <dbReference type="RuleBase" id="RU363032"/>
    </source>
</evidence>
<comment type="similarity">
    <text evidence="7">Belongs to the binding-protein-dependent transport system permease family.</text>
</comment>
<organism evidence="9">
    <name type="scientific">Caldilineaceae bacterium SB0664_bin_27</name>
    <dbReference type="NCBI Taxonomy" id="2605260"/>
    <lineage>
        <taxon>Bacteria</taxon>
        <taxon>Bacillati</taxon>
        <taxon>Chloroflexota</taxon>
        <taxon>Caldilineae</taxon>
        <taxon>Caldilineales</taxon>
        <taxon>Caldilineaceae</taxon>
    </lineage>
</organism>
<dbReference type="InterPro" id="IPR000515">
    <property type="entry name" value="MetI-like"/>
</dbReference>
<feature type="transmembrane region" description="Helical" evidence="7">
    <location>
        <begin position="141"/>
        <end position="165"/>
    </location>
</feature>
<dbReference type="CDD" id="cd06261">
    <property type="entry name" value="TM_PBP2"/>
    <property type="match status" value="1"/>
</dbReference>
<evidence type="ECO:0000256" key="2">
    <source>
        <dbReference type="ARBA" id="ARBA00022448"/>
    </source>
</evidence>
<keyword evidence="5 7" id="KW-1133">Transmembrane helix</keyword>
<evidence type="ECO:0000256" key="3">
    <source>
        <dbReference type="ARBA" id="ARBA00022475"/>
    </source>
</evidence>
<feature type="transmembrane region" description="Helical" evidence="7">
    <location>
        <begin position="110"/>
        <end position="129"/>
    </location>
</feature>
<keyword evidence="2 7" id="KW-0813">Transport</keyword>
<dbReference type="PANTHER" id="PTHR43744">
    <property type="entry name" value="ABC TRANSPORTER PERMEASE PROTEIN MG189-RELATED-RELATED"/>
    <property type="match status" value="1"/>
</dbReference>
<dbReference type="GO" id="GO:0055085">
    <property type="term" value="P:transmembrane transport"/>
    <property type="evidence" value="ECO:0007669"/>
    <property type="project" value="InterPro"/>
</dbReference>
<evidence type="ECO:0000259" key="8">
    <source>
        <dbReference type="PROSITE" id="PS50928"/>
    </source>
</evidence>
<dbReference type="PANTHER" id="PTHR43744:SF12">
    <property type="entry name" value="ABC TRANSPORTER PERMEASE PROTEIN MG189-RELATED"/>
    <property type="match status" value="1"/>
</dbReference>
<comment type="caution">
    <text evidence="9">The sequence shown here is derived from an EMBL/GenBank/DDBJ whole genome shotgun (WGS) entry which is preliminary data.</text>
</comment>
<gene>
    <name evidence="9" type="ORF">F4Y42_10835</name>
</gene>
<comment type="subcellular location">
    <subcellularLocation>
        <location evidence="1 7">Cell membrane</location>
        <topology evidence="1 7">Multi-pass membrane protein</topology>
    </subcellularLocation>
</comment>
<keyword evidence="3" id="KW-1003">Cell membrane</keyword>
<dbReference type="Pfam" id="PF00528">
    <property type="entry name" value="BPD_transp_1"/>
    <property type="match status" value="1"/>
</dbReference>
<feature type="domain" description="ABC transmembrane type-1" evidence="8">
    <location>
        <begin position="106"/>
        <end position="303"/>
    </location>
</feature>
<dbReference type="InterPro" id="IPR035906">
    <property type="entry name" value="MetI-like_sf"/>
</dbReference>
<accession>A0A6B0YTJ2</accession>